<protein>
    <submittedName>
        <fullName evidence="1">Uncharacterized protein</fullName>
    </submittedName>
</protein>
<organism evidence="1 2">
    <name type="scientific">Plicaturopsis crispa FD-325 SS-3</name>
    <dbReference type="NCBI Taxonomy" id="944288"/>
    <lineage>
        <taxon>Eukaryota</taxon>
        <taxon>Fungi</taxon>
        <taxon>Dikarya</taxon>
        <taxon>Basidiomycota</taxon>
        <taxon>Agaricomycotina</taxon>
        <taxon>Agaricomycetes</taxon>
        <taxon>Agaricomycetidae</taxon>
        <taxon>Amylocorticiales</taxon>
        <taxon>Amylocorticiaceae</taxon>
        <taxon>Plicatura</taxon>
        <taxon>Plicaturopsis crispa</taxon>
    </lineage>
</organism>
<dbReference type="AlphaFoldDB" id="A0A0C9SQQ9"/>
<dbReference type="EMBL" id="KN832573">
    <property type="protein sequence ID" value="KII83987.1"/>
    <property type="molecule type" value="Genomic_DNA"/>
</dbReference>
<proteinExistence type="predicted"/>
<reference evidence="1 2" key="1">
    <citation type="submission" date="2014-06" db="EMBL/GenBank/DDBJ databases">
        <title>Evolutionary Origins and Diversification of the Mycorrhizal Mutualists.</title>
        <authorList>
            <consortium name="DOE Joint Genome Institute"/>
            <consortium name="Mycorrhizal Genomics Consortium"/>
            <person name="Kohler A."/>
            <person name="Kuo A."/>
            <person name="Nagy L.G."/>
            <person name="Floudas D."/>
            <person name="Copeland A."/>
            <person name="Barry K.W."/>
            <person name="Cichocki N."/>
            <person name="Veneault-Fourrey C."/>
            <person name="LaButti K."/>
            <person name="Lindquist E.A."/>
            <person name="Lipzen A."/>
            <person name="Lundell T."/>
            <person name="Morin E."/>
            <person name="Murat C."/>
            <person name="Riley R."/>
            <person name="Ohm R."/>
            <person name="Sun H."/>
            <person name="Tunlid A."/>
            <person name="Henrissat B."/>
            <person name="Grigoriev I.V."/>
            <person name="Hibbett D.S."/>
            <person name="Martin F."/>
        </authorList>
    </citation>
    <scope>NUCLEOTIDE SEQUENCE [LARGE SCALE GENOMIC DNA]</scope>
    <source>
        <strain evidence="1 2">FD-325 SS-3</strain>
    </source>
</reference>
<gene>
    <name evidence="1" type="ORF">PLICRDRAFT_58125</name>
</gene>
<sequence length="95" mass="10456">MLFVDLFVPTWLVSAAVYVGMHAYNAWNIAPHAILSLWQALGDMFLACLEARVSVLRHGSTSPMSSLRALGCSRSVERARALDSQRPRVPPSSML</sequence>
<evidence type="ECO:0000313" key="2">
    <source>
        <dbReference type="Proteomes" id="UP000053263"/>
    </source>
</evidence>
<dbReference type="Proteomes" id="UP000053263">
    <property type="component" value="Unassembled WGS sequence"/>
</dbReference>
<evidence type="ECO:0000313" key="1">
    <source>
        <dbReference type="EMBL" id="KII83987.1"/>
    </source>
</evidence>
<name>A0A0C9SQQ9_PLICR</name>
<keyword evidence="2" id="KW-1185">Reference proteome</keyword>
<accession>A0A0C9SQQ9</accession>
<dbReference type="HOGENOM" id="CLU_2373665_0_0_1"/>